<evidence type="ECO:0000256" key="1">
    <source>
        <dbReference type="ARBA" id="ARBA00001966"/>
    </source>
</evidence>
<dbReference type="InterPro" id="IPR047964">
    <property type="entry name" value="EFR1-like"/>
</dbReference>
<dbReference type="PANTHER" id="PTHR24960:SF79">
    <property type="entry name" value="PHOTOSYSTEM I IRON-SULFUR CENTER"/>
    <property type="match status" value="1"/>
</dbReference>
<reference evidence="10" key="1">
    <citation type="journal article" date="2021" name="PeerJ">
        <title>Extensive microbial diversity within the chicken gut microbiome revealed by metagenomics and culture.</title>
        <authorList>
            <person name="Gilroy R."/>
            <person name="Ravi A."/>
            <person name="Getino M."/>
            <person name="Pursley I."/>
            <person name="Horton D.L."/>
            <person name="Alikhan N.F."/>
            <person name="Baker D."/>
            <person name="Gharbi K."/>
            <person name="Hall N."/>
            <person name="Watson M."/>
            <person name="Adriaenssens E.M."/>
            <person name="Foster-Nyarko E."/>
            <person name="Jarju S."/>
            <person name="Secka A."/>
            <person name="Antonio M."/>
            <person name="Oren A."/>
            <person name="Chaudhuri R.R."/>
            <person name="La Ragione R."/>
            <person name="Hildebrand F."/>
            <person name="Pallen M.J."/>
        </authorList>
    </citation>
    <scope>NUCLEOTIDE SEQUENCE</scope>
    <source>
        <strain evidence="10">CHK178-16964</strain>
    </source>
</reference>
<comment type="function">
    <text evidence="2">Ferredoxins are iron-sulfur proteins that transfer electrons in a wide variety of metabolic reactions.</text>
</comment>
<feature type="domain" description="Flavodoxin-like" evidence="8">
    <location>
        <begin position="5"/>
        <end position="154"/>
    </location>
</feature>
<evidence type="ECO:0000256" key="6">
    <source>
        <dbReference type="ARBA" id="ARBA00023004"/>
    </source>
</evidence>
<dbReference type="Gene3D" id="3.30.70.20">
    <property type="match status" value="1"/>
</dbReference>
<sequence length="272" mass="30168">MISQIWAVYWSATGNTKKTALAIAGRLAEELKCHLEALDFTLPADRQSPLSFHSGDLVLFAVPTYAGKVPNKILPYIQENVHGNGALAVPVVTFGNRSFDNSLAELAFWLEKNGFHPIAAGAFAGRHAFTDKLAFGRPNQEDEEEMKDFAQKAARKIKGSSQIPKAVSVPGDPDAPYYIPKRLDGQPAKFLKSRPKTDRDRCIQCRACARSCPMGAIDENNTSEVPGTCIKCQRCIRLCPKGAKYFDDEDFLSHVAMLEKNFTDRKENEIFL</sequence>
<dbReference type="PROSITE" id="PS00198">
    <property type="entry name" value="4FE4S_FER_1"/>
    <property type="match status" value="2"/>
</dbReference>
<keyword evidence="4" id="KW-0004">4Fe-4S</keyword>
<dbReference type="InterPro" id="IPR029039">
    <property type="entry name" value="Flavoprotein-like_sf"/>
</dbReference>
<comment type="caution">
    <text evidence="10">The sequence shown here is derived from an EMBL/GenBank/DDBJ whole genome shotgun (WGS) entry which is preliminary data.</text>
</comment>
<dbReference type="GO" id="GO:0046872">
    <property type="term" value="F:metal ion binding"/>
    <property type="evidence" value="ECO:0007669"/>
    <property type="project" value="UniProtKB-KW"/>
</dbReference>
<dbReference type="AlphaFoldDB" id="A0A9D2HGE9"/>
<dbReference type="SUPFAM" id="SSF52218">
    <property type="entry name" value="Flavoproteins"/>
    <property type="match status" value="1"/>
</dbReference>
<evidence type="ECO:0000313" key="11">
    <source>
        <dbReference type="Proteomes" id="UP000823900"/>
    </source>
</evidence>
<dbReference type="EMBL" id="DWZA01000053">
    <property type="protein sequence ID" value="HJA71100.1"/>
    <property type="molecule type" value="Genomic_DNA"/>
</dbReference>
<dbReference type="GO" id="GO:0051539">
    <property type="term" value="F:4 iron, 4 sulfur cluster binding"/>
    <property type="evidence" value="ECO:0007669"/>
    <property type="project" value="UniProtKB-KW"/>
</dbReference>
<organism evidence="10 11">
    <name type="scientific">Candidatus Lachnoclostridium stercoravium</name>
    <dbReference type="NCBI Taxonomy" id="2838633"/>
    <lineage>
        <taxon>Bacteria</taxon>
        <taxon>Bacillati</taxon>
        <taxon>Bacillota</taxon>
        <taxon>Clostridia</taxon>
        <taxon>Lachnospirales</taxon>
        <taxon>Lachnospiraceae</taxon>
    </lineage>
</organism>
<comment type="cofactor">
    <cofactor evidence="1">
        <name>[4Fe-4S] cluster</name>
        <dbReference type="ChEBI" id="CHEBI:49883"/>
    </cofactor>
</comment>
<accession>A0A9D2HGE9</accession>
<evidence type="ECO:0000256" key="7">
    <source>
        <dbReference type="ARBA" id="ARBA00023014"/>
    </source>
</evidence>
<gene>
    <name evidence="10" type="ORF">IAA07_05890</name>
</gene>
<dbReference type="InterPro" id="IPR050157">
    <property type="entry name" value="PSI_iron-sulfur_center"/>
</dbReference>
<keyword evidence="6" id="KW-0408">Iron</keyword>
<feature type="domain" description="4Fe-4S ferredoxin-type" evidence="9">
    <location>
        <begin position="193"/>
        <end position="222"/>
    </location>
</feature>
<dbReference type="SUPFAM" id="SSF54862">
    <property type="entry name" value="4Fe-4S ferredoxins"/>
    <property type="match status" value="1"/>
</dbReference>
<dbReference type="Gene3D" id="3.40.50.360">
    <property type="match status" value="1"/>
</dbReference>
<feature type="domain" description="4Fe-4S ferredoxin-type" evidence="9">
    <location>
        <begin position="226"/>
        <end position="249"/>
    </location>
</feature>
<dbReference type="InterPro" id="IPR008254">
    <property type="entry name" value="Flavodoxin/NO_synth"/>
</dbReference>
<evidence type="ECO:0000259" key="9">
    <source>
        <dbReference type="PROSITE" id="PS51379"/>
    </source>
</evidence>
<evidence type="ECO:0000256" key="4">
    <source>
        <dbReference type="ARBA" id="ARBA00022485"/>
    </source>
</evidence>
<reference evidence="10" key="2">
    <citation type="submission" date="2021-04" db="EMBL/GenBank/DDBJ databases">
        <authorList>
            <person name="Gilroy R."/>
        </authorList>
    </citation>
    <scope>NUCLEOTIDE SEQUENCE</scope>
    <source>
        <strain evidence="10">CHK178-16964</strain>
    </source>
</reference>
<evidence type="ECO:0000256" key="3">
    <source>
        <dbReference type="ARBA" id="ARBA00013529"/>
    </source>
</evidence>
<evidence type="ECO:0000256" key="5">
    <source>
        <dbReference type="ARBA" id="ARBA00022723"/>
    </source>
</evidence>
<keyword evidence="7" id="KW-0411">Iron-sulfur</keyword>
<dbReference type="Pfam" id="PF12837">
    <property type="entry name" value="Fer4_6"/>
    <property type="match status" value="1"/>
</dbReference>
<evidence type="ECO:0000313" key="10">
    <source>
        <dbReference type="EMBL" id="HJA71100.1"/>
    </source>
</evidence>
<dbReference type="GO" id="GO:0016651">
    <property type="term" value="F:oxidoreductase activity, acting on NAD(P)H"/>
    <property type="evidence" value="ECO:0007669"/>
    <property type="project" value="UniProtKB-ARBA"/>
</dbReference>
<evidence type="ECO:0000259" key="8">
    <source>
        <dbReference type="PROSITE" id="PS50902"/>
    </source>
</evidence>
<dbReference type="Pfam" id="PF12800">
    <property type="entry name" value="Fer4_4"/>
    <property type="match status" value="1"/>
</dbReference>
<keyword evidence="5" id="KW-0479">Metal-binding</keyword>
<dbReference type="NCBIfam" id="NF038196">
    <property type="entry name" value="ferrodoxin_EFR1"/>
    <property type="match status" value="1"/>
</dbReference>
<dbReference type="Proteomes" id="UP000823900">
    <property type="component" value="Unassembled WGS sequence"/>
</dbReference>
<evidence type="ECO:0000256" key="2">
    <source>
        <dbReference type="ARBA" id="ARBA00003532"/>
    </source>
</evidence>
<dbReference type="GO" id="GO:0010181">
    <property type="term" value="F:FMN binding"/>
    <property type="evidence" value="ECO:0007669"/>
    <property type="project" value="InterPro"/>
</dbReference>
<name>A0A9D2HGE9_9FIRM</name>
<protein>
    <recommendedName>
        <fullName evidence="3">Ferredoxin</fullName>
    </recommendedName>
</protein>
<dbReference type="PROSITE" id="PS50902">
    <property type="entry name" value="FLAVODOXIN_LIKE"/>
    <property type="match status" value="1"/>
</dbReference>
<dbReference type="InterPro" id="IPR017900">
    <property type="entry name" value="4Fe4S_Fe_S_CS"/>
</dbReference>
<proteinExistence type="predicted"/>
<dbReference type="PANTHER" id="PTHR24960">
    <property type="entry name" value="PHOTOSYSTEM I IRON-SULFUR CENTER-RELATED"/>
    <property type="match status" value="1"/>
</dbReference>
<dbReference type="PROSITE" id="PS51379">
    <property type="entry name" value="4FE4S_FER_2"/>
    <property type="match status" value="2"/>
</dbReference>
<dbReference type="InterPro" id="IPR017896">
    <property type="entry name" value="4Fe4S_Fe-S-bd"/>
</dbReference>